<dbReference type="GO" id="GO:0016791">
    <property type="term" value="F:phosphatase activity"/>
    <property type="evidence" value="ECO:0007669"/>
    <property type="project" value="TreeGrafter"/>
</dbReference>
<evidence type="ECO:0000313" key="2">
    <source>
        <dbReference type="Proteomes" id="UP000481360"/>
    </source>
</evidence>
<dbReference type="PROSITE" id="PS01229">
    <property type="entry name" value="COF_2"/>
    <property type="match status" value="1"/>
</dbReference>
<dbReference type="Gene3D" id="3.40.50.1000">
    <property type="entry name" value="HAD superfamily/HAD-like"/>
    <property type="match status" value="1"/>
</dbReference>
<gene>
    <name evidence="1" type="ORF">G7043_23625</name>
</gene>
<reference evidence="1 2" key="1">
    <citation type="submission" date="2020-03" db="EMBL/GenBank/DDBJ databases">
        <title>Isolation and identification of active actinomycetes.</title>
        <authorList>
            <person name="Sun X."/>
        </authorList>
    </citation>
    <scope>NUCLEOTIDE SEQUENCE [LARGE SCALE GENOMIC DNA]</scope>
    <source>
        <strain evidence="1 2">NEAU-D13</strain>
    </source>
</reference>
<dbReference type="AlphaFoldDB" id="A0A7C9RU34"/>
<dbReference type="PANTHER" id="PTHR10000:SF8">
    <property type="entry name" value="HAD SUPERFAMILY HYDROLASE-LIKE, TYPE 3"/>
    <property type="match status" value="1"/>
</dbReference>
<evidence type="ECO:0000313" key="1">
    <source>
        <dbReference type="EMBL" id="NGY61923.1"/>
    </source>
</evidence>
<dbReference type="Gene3D" id="3.30.1240.10">
    <property type="match status" value="1"/>
</dbReference>
<dbReference type="RefSeq" id="WP_166048851.1">
    <property type="nucleotide sequence ID" value="NZ_JAAMPJ010000006.1"/>
</dbReference>
<dbReference type="InterPro" id="IPR006379">
    <property type="entry name" value="HAD-SF_hydro_IIB"/>
</dbReference>
<name>A0A7C9RU34_9PSEU</name>
<dbReference type="GO" id="GO:0000287">
    <property type="term" value="F:magnesium ion binding"/>
    <property type="evidence" value="ECO:0007669"/>
    <property type="project" value="TreeGrafter"/>
</dbReference>
<dbReference type="InterPro" id="IPR023214">
    <property type="entry name" value="HAD_sf"/>
</dbReference>
<sequence>MNWRPRLVALDIDGTLTHVGSNDISPAVKAAITRVTEHGSLVVLSTGRSVIGTTPIAAQVPTSFAICSNGAVWWDPARAEVTKRTTFDPGPTIKTLQALLPDTVFAVEQTGVGSLSLGEFLPGDLWGTTRQATFDELAATPTPRLVMRWLDHTPAELSFALRDLELPGVEWSVDHTEAWLTAVPLNVSKGSALEELRQELGISASDTLAIGDGGNDVEMLRWAALGVAMGQAPARVHAVADEIGPSVLEDGAAQVLSRFFPA</sequence>
<dbReference type="NCBIfam" id="TIGR01484">
    <property type="entry name" value="HAD-SF-IIB"/>
    <property type="match status" value="1"/>
</dbReference>
<dbReference type="Proteomes" id="UP000481360">
    <property type="component" value="Unassembled WGS sequence"/>
</dbReference>
<keyword evidence="2" id="KW-1185">Reference proteome</keyword>
<dbReference type="Pfam" id="PF08282">
    <property type="entry name" value="Hydrolase_3"/>
    <property type="match status" value="2"/>
</dbReference>
<accession>A0A7C9RU34</accession>
<dbReference type="EMBL" id="JAAMPJ010000006">
    <property type="protein sequence ID" value="NGY61923.1"/>
    <property type="molecule type" value="Genomic_DNA"/>
</dbReference>
<dbReference type="GO" id="GO:0005829">
    <property type="term" value="C:cytosol"/>
    <property type="evidence" value="ECO:0007669"/>
    <property type="project" value="TreeGrafter"/>
</dbReference>
<protein>
    <submittedName>
        <fullName evidence="1">HAD family phosphatase</fullName>
    </submittedName>
</protein>
<dbReference type="InterPro" id="IPR036412">
    <property type="entry name" value="HAD-like_sf"/>
</dbReference>
<dbReference type="SUPFAM" id="SSF56784">
    <property type="entry name" value="HAD-like"/>
    <property type="match status" value="1"/>
</dbReference>
<dbReference type="PANTHER" id="PTHR10000">
    <property type="entry name" value="PHOSPHOSERINE PHOSPHATASE"/>
    <property type="match status" value="1"/>
</dbReference>
<organism evidence="1 2">
    <name type="scientific">Lentzea alba</name>
    <dbReference type="NCBI Taxonomy" id="2714351"/>
    <lineage>
        <taxon>Bacteria</taxon>
        <taxon>Bacillati</taxon>
        <taxon>Actinomycetota</taxon>
        <taxon>Actinomycetes</taxon>
        <taxon>Pseudonocardiales</taxon>
        <taxon>Pseudonocardiaceae</taxon>
        <taxon>Lentzea</taxon>
    </lineage>
</organism>
<proteinExistence type="predicted"/>
<comment type="caution">
    <text evidence="1">The sequence shown here is derived from an EMBL/GenBank/DDBJ whole genome shotgun (WGS) entry which is preliminary data.</text>
</comment>